<dbReference type="PANTHER" id="PTHR30146">
    <property type="entry name" value="LACI-RELATED TRANSCRIPTIONAL REPRESSOR"/>
    <property type="match status" value="1"/>
</dbReference>
<name>A0A919TZ91_9CELL</name>
<evidence type="ECO:0000256" key="1">
    <source>
        <dbReference type="ARBA" id="ARBA00023015"/>
    </source>
</evidence>
<dbReference type="Pfam" id="PF00356">
    <property type="entry name" value="LacI"/>
    <property type="match status" value="1"/>
</dbReference>
<keyword evidence="2" id="KW-0238">DNA-binding</keyword>
<evidence type="ECO:0000259" key="5">
    <source>
        <dbReference type="PROSITE" id="PS50932"/>
    </source>
</evidence>
<organism evidence="6 7">
    <name type="scientific">Cellulomonas chitinilytica</name>
    <dbReference type="NCBI Taxonomy" id="398759"/>
    <lineage>
        <taxon>Bacteria</taxon>
        <taxon>Bacillati</taxon>
        <taxon>Actinomycetota</taxon>
        <taxon>Actinomycetes</taxon>
        <taxon>Micrococcales</taxon>
        <taxon>Cellulomonadaceae</taxon>
        <taxon>Cellulomonas</taxon>
    </lineage>
</organism>
<dbReference type="GO" id="GO:0000976">
    <property type="term" value="F:transcription cis-regulatory region binding"/>
    <property type="evidence" value="ECO:0007669"/>
    <property type="project" value="TreeGrafter"/>
</dbReference>
<dbReference type="PROSITE" id="PS00356">
    <property type="entry name" value="HTH_LACI_1"/>
    <property type="match status" value="1"/>
</dbReference>
<comment type="caution">
    <text evidence="6">The sequence shown here is derived from an EMBL/GenBank/DDBJ whole genome shotgun (WGS) entry which is preliminary data.</text>
</comment>
<feature type="compositionally biased region" description="Low complexity" evidence="4">
    <location>
        <begin position="345"/>
        <end position="355"/>
    </location>
</feature>
<dbReference type="Pfam" id="PF13377">
    <property type="entry name" value="Peripla_BP_3"/>
    <property type="match status" value="1"/>
</dbReference>
<evidence type="ECO:0000256" key="3">
    <source>
        <dbReference type="ARBA" id="ARBA00023163"/>
    </source>
</evidence>
<dbReference type="PRINTS" id="PR00036">
    <property type="entry name" value="HTHLACI"/>
</dbReference>
<proteinExistence type="predicted"/>
<accession>A0A919TZ91</accession>
<protein>
    <submittedName>
        <fullName evidence="6">LacI family transcriptional regulator</fullName>
    </submittedName>
</protein>
<dbReference type="RefSeq" id="WP_239070308.1">
    <property type="nucleotide sequence ID" value="NZ_BONK01000007.1"/>
</dbReference>
<dbReference type="SUPFAM" id="SSF47413">
    <property type="entry name" value="lambda repressor-like DNA-binding domains"/>
    <property type="match status" value="1"/>
</dbReference>
<dbReference type="CDD" id="cd01392">
    <property type="entry name" value="HTH_LacI"/>
    <property type="match status" value="1"/>
</dbReference>
<dbReference type="AlphaFoldDB" id="A0A919TZ91"/>
<dbReference type="InterPro" id="IPR046335">
    <property type="entry name" value="LacI/GalR-like_sensor"/>
</dbReference>
<dbReference type="PANTHER" id="PTHR30146:SF138">
    <property type="entry name" value="TRANSCRIPTIONAL REGULATORY PROTEIN"/>
    <property type="match status" value="1"/>
</dbReference>
<sequence length="355" mass="36624">MSVTLQDVAREAGVSPATASRALNAPELVAPARREHVRQVAAQLGYRPNRAARELITGRTGNLCLVVPDLENPFFAAVAKGVQARARALGLAVVVADSEEDGHLESELVGRLGAQVDGVVLCSPRMTDEALDEALARDVPLLLVNREHHGAASVVIDNADGVRQAVAHLYALGHRRLAYAGGPAGSWSDARRREGLHRAAASLPGTEVVDLGHVAPVFDGGVAVADLVVASGATAVLAHNDLVALGILNRLTSRGVRVPDDVSVVGYDDSPAATLVAPALTTVRVPLARLGRDAVDALVNHAPRAARRRAASGVTDAEAPAPVRLPVELVVRDSTGVPPAPPTAPIASTAGDLPA</sequence>
<dbReference type="SMART" id="SM00354">
    <property type="entry name" value="HTH_LACI"/>
    <property type="match status" value="1"/>
</dbReference>
<gene>
    <name evidence="6" type="ORF">Cch01nite_21940</name>
</gene>
<dbReference type="PROSITE" id="PS50932">
    <property type="entry name" value="HTH_LACI_2"/>
    <property type="match status" value="1"/>
</dbReference>
<dbReference type="CDD" id="cd06267">
    <property type="entry name" value="PBP1_LacI_sugar_binding-like"/>
    <property type="match status" value="1"/>
</dbReference>
<dbReference type="SUPFAM" id="SSF53822">
    <property type="entry name" value="Periplasmic binding protein-like I"/>
    <property type="match status" value="1"/>
</dbReference>
<evidence type="ECO:0000256" key="4">
    <source>
        <dbReference type="SAM" id="MobiDB-lite"/>
    </source>
</evidence>
<feature type="region of interest" description="Disordered" evidence="4">
    <location>
        <begin position="334"/>
        <end position="355"/>
    </location>
</feature>
<dbReference type="EMBL" id="BONK01000007">
    <property type="protein sequence ID" value="GIG21470.1"/>
    <property type="molecule type" value="Genomic_DNA"/>
</dbReference>
<dbReference type="InterPro" id="IPR028082">
    <property type="entry name" value="Peripla_BP_I"/>
</dbReference>
<evidence type="ECO:0000313" key="6">
    <source>
        <dbReference type="EMBL" id="GIG21470.1"/>
    </source>
</evidence>
<dbReference type="InterPro" id="IPR010982">
    <property type="entry name" value="Lambda_DNA-bd_dom_sf"/>
</dbReference>
<dbReference type="GO" id="GO:0003700">
    <property type="term" value="F:DNA-binding transcription factor activity"/>
    <property type="evidence" value="ECO:0007669"/>
    <property type="project" value="TreeGrafter"/>
</dbReference>
<reference evidence="6" key="1">
    <citation type="submission" date="2021-01" db="EMBL/GenBank/DDBJ databases">
        <title>Whole genome shotgun sequence of Cellulomonas chitinilytica NBRC 110799.</title>
        <authorList>
            <person name="Komaki H."/>
            <person name="Tamura T."/>
        </authorList>
    </citation>
    <scope>NUCLEOTIDE SEQUENCE</scope>
    <source>
        <strain evidence="6">NBRC 110799</strain>
    </source>
</reference>
<evidence type="ECO:0000256" key="2">
    <source>
        <dbReference type="ARBA" id="ARBA00023125"/>
    </source>
</evidence>
<keyword evidence="3" id="KW-0804">Transcription</keyword>
<evidence type="ECO:0000313" key="7">
    <source>
        <dbReference type="Proteomes" id="UP000632740"/>
    </source>
</evidence>
<keyword evidence="1" id="KW-0805">Transcription regulation</keyword>
<dbReference type="Gene3D" id="1.10.260.40">
    <property type="entry name" value="lambda repressor-like DNA-binding domains"/>
    <property type="match status" value="1"/>
</dbReference>
<dbReference type="Proteomes" id="UP000632740">
    <property type="component" value="Unassembled WGS sequence"/>
</dbReference>
<dbReference type="Gene3D" id="3.40.50.2300">
    <property type="match status" value="2"/>
</dbReference>
<feature type="domain" description="HTH lacI-type" evidence="5">
    <location>
        <begin position="3"/>
        <end position="57"/>
    </location>
</feature>
<keyword evidence="7" id="KW-1185">Reference proteome</keyword>
<dbReference type="InterPro" id="IPR000843">
    <property type="entry name" value="HTH_LacI"/>
</dbReference>